<dbReference type="Proteomes" id="UP000824469">
    <property type="component" value="Unassembled WGS sequence"/>
</dbReference>
<proteinExistence type="predicted"/>
<accession>A0AA38GG97</accession>
<evidence type="ECO:0000313" key="3">
    <source>
        <dbReference type="Proteomes" id="UP000824469"/>
    </source>
</evidence>
<evidence type="ECO:0000313" key="2">
    <source>
        <dbReference type="EMBL" id="KAH9321044.1"/>
    </source>
</evidence>
<dbReference type="EMBL" id="JAHRHJ020000003">
    <property type="protein sequence ID" value="KAH9321044.1"/>
    <property type="molecule type" value="Genomic_DNA"/>
</dbReference>
<sequence>SELEHNFPALTSAFNKLENSHSDKSNISSSSQSTNPDWSKAITWAQVAAMKSPLSKEKKIGMAWLTTEEAESVMDESMHDSSAPPLHSTMRTQNFQPNYYKSLNDHNTLHPGNKRSTLKFRILRDSEKQKDANGMKNKMSLS</sequence>
<comment type="caution">
    <text evidence="2">The sequence shown here is derived from an EMBL/GenBank/DDBJ whole genome shotgun (WGS) entry which is preliminary data.</text>
</comment>
<organism evidence="2 3">
    <name type="scientific">Taxus chinensis</name>
    <name type="common">Chinese yew</name>
    <name type="synonym">Taxus wallichiana var. chinensis</name>
    <dbReference type="NCBI Taxonomy" id="29808"/>
    <lineage>
        <taxon>Eukaryota</taxon>
        <taxon>Viridiplantae</taxon>
        <taxon>Streptophyta</taxon>
        <taxon>Embryophyta</taxon>
        <taxon>Tracheophyta</taxon>
        <taxon>Spermatophyta</taxon>
        <taxon>Pinopsida</taxon>
        <taxon>Pinidae</taxon>
        <taxon>Conifers II</taxon>
        <taxon>Cupressales</taxon>
        <taxon>Taxaceae</taxon>
        <taxon>Taxus</taxon>
    </lineage>
</organism>
<reference evidence="2 3" key="1">
    <citation type="journal article" date="2021" name="Nat. Plants">
        <title>The Taxus genome provides insights into paclitaxel biosynthesis.</title>
        <authorList>
            <person name="Xiong X."/>
            <person name="Gou J."/>
            <person name="Liao Q."/>
            <person name="Li Y."/>
            <person name="Zhou Q."/>
            <person name="Bi G."/>
            <person name="Li C."/>
            <person name="Du R."/>
            <person name="Wang X."/>
            <person name="Sun T."/>
            <person name="Guo L."/>
            <person name="Liang H."/>
            <person name="Lu P."/>
            <person name="Wu Y."/>
            <person name="Zhang Z."/>
            <person name="Ro D.K."/>
            <person name="Shang Y."/>
            <person name="Huang S."/>
            <person name="Yan J."/>
        </authorList>
    </citation>
    <scope>NUCLEOTIDE SEQUENCE [LARGE SCALE GENOMIC DNA]</scope>
    <source>
        <strain evidence="2">Ta-2019</strain>
    </source>
</reference>
<keyword evidence="3" id="KW-1185">Reference proteome</keyword>
<dbReference type="AlphaFoldDB" id="A0AA38GG97"/>
<feature type="compositionally biased region" description="Basic and acidic residues" evidence="1">
    <location>
        <begin position="123"/>
        <end position="133"/>
    </location>
</feature>
<feature type="region of interest" description="Disordered" evidence="1">
    <location>
        <begin position="71"/>
        <end position="91"/>
    </location>
</feature>
<evidence type="ECO:0000256" key="1">
    <source>
        <dbReference type="SAM" id="MobiDB-lite"/>
    </source>
</evidence>
<feature type="non-terminal residue" evidence="2">
    <location>
        <position position="1"/>
    </location>
</feature>
<gene>
    <name evidence="2" type="ORF">KI387_015683</name>
</gene>
<feature type="region of interest" description="Disordered" evidence="1">
    <location>
        <begin position="123"/>
        <end position="142"/>
    </location>
</feature>
<protein>
    <submittedName>
        <fullName evidence="2">Uncharacterized protein</fullName>
    </submittedName>
</protein>
<name>A0AA38GG97_TAXCH</name>
<feature type="region of interest" description="Disordered" evidence="1">
    <location>
        <begin position="98"/>
        <end position="117"/>
    </location>
</feature>